<evidence type="ECO:0000256" key="16">
    <source>
        <dbReference type="ARBA" id="ARBA00034000"/>
    </source>
</evidence>
<keyword evidence="15" id="KW-0961">Cell wall biogenesis/degradation</keyword>
<reference evidence="21 22" key="1">
    <citation type="submission" date="2015-11" db="EMBL/GenBank/DDBJ databases">
        <authorList>
            <person name="Lin W."/>
        </authorList>
    </citation>
    <scope>NUCLEOTIDE SEQUENCE [LARGE SCALE GENOMIC DNA]</scope>
    <source>
        <strain evidence="21 22">HCH-1</strain>
    </source>
</reference>
<keyword evidence="10" id="KW-0378">Hydrolase</keyword>
<dbReference type="InterPro" id="IPR001460">
    <property type="entry name" value="PCN-bd_Tpept"/>
</dbReference>
<dbReference type="Pfam" id="PF00905">
    <property type="entry name" value="Transpeptidase"/>
    <property type="match status" value="1"/>
</dbReference>
<protein>
    <submittedName>
        <fullName evidence="21">Penicillin-binding protein 1A</fullName>
    </submittedName>
</protein>
<dbReference type="Gene3D" id="3.40.710.10">
    <property type="entry name" value="DD-peptidase/beta-lactamase superfamily"/>
    <property type="match status" value="1"/>
</dbReference>
<evidence type="ECO:0000256" key="12">
    <source>
        <dbReference type="ARBA" id="ARBA00022984"/>
    </source>
</evidence>
<keyword evidence="18" id="KW-1133">Transmembrane helix</keyword>
<keyword evidence="8" id="KW-0328">Glycosyltransferase</keyword>
<keyword evidence="13 18" id="KW-0472">Membrane</keyword>
<feature type="transmembrane region" description="Helical" evidence="18">
    <location>
        <begin position="153"/>
        <end position="174"/>
    </location>
</feature>
<evidence type="ECO:0000256" key="4">
    <source>
        <dbReference type="ARBA" id="ARBA00007739"/>
    </source>
</evidence>
<gene>
    <name evidence="21" type="ORF">ASN18_0107</name>
</gene>
<dbReference type="Pfam" id="PF00912">
    <property type="entry name" value="Transgly"/>
    <property type="match status" value="1"/>
</dbReference>
<evidence type="ECO:0000256" key="11">
    <source>
        <dbReference type="ARBA" id="ARBA00022960"/>
    </source>
</evidence>
<evidence type="ECO:0000313" key="21">
    <source>
        <dbReference type="EMBL" id="KWT94957.1"/>
    </source>
</evidence>
<sequence>MAVPILVFSVNKTRGSLLLRIIESGGFKAKLFDNSHELEYAVRRRRPSIIVFDTKHYQSREFHIIRGFHTRFPDAEIILFAEPAEIPGFIAAGIKKDCCFSDPINPDDVSLKIREIYFIKNKAFLRIKTYFLFVCSLFAGTRDNPYIVFMKKIIMAVAIALAVSLGIAGGFVFYSMSDLPKVQLLETYIPFESTFLYTADGAELAEFYLERRKFVSFYKIPKHVKNAFIAVEDAHFYTHHGIDFFRTVAAFINNIRAGDTVQGGSTITQQLAKMLFLTPEKTLSRKVKEAAISMQIEGRYKKDEILAFYLNQAYFGARAYGIEAAAQTYFGKKTDDLNIAEAAMLAALPKAPSVYSPFKDPKKALARRNLALKSMLERGFIDSDTYAASSKEPVPAYVYRKKYTAPYFVEYIRNIMEHKFGDRLYTAGFRIYTTLDLKLQKKAERAVVNGSAALARAGMPAVEVSLIAIDIHTGAIRAMVGGTNYQKSQFNRATQAMRQTGSTFKPIVYLTAFKNGYTPDSTVEDKEVTYSSYDGGQEWTPHNYSRRFYGRVTLRTALSKSLNAATVSLANTVGMDKVIATARSIGVTSNIYPHLPAAIGVSEMTLLELTYAYTTFANGKRFDPMVYEKITDRYNIKIEDNAPKGIQAIDPANVAKMRDVLNAVVTEGTSIAAKSLNRPVYGKTGTTDGYKDAWFIGFDDELTVGVWVGRDNNRPIGDEMSGSHAALPIWINFMKDDE</sequence>
<dbReference type="InterPro" id="IPR023346">
    <property type="entry name" value="Lysozyme-like_dom_sf"/>
</dbReference>
<evidence type="ECO:0000256" key="7">
    <source>
        <dbReference type="ARBA" id="ARBA00022670"/>
    </source>
</evidence>
<evidence type="ECO:0000256" key="3">
    <source>
        <dbReference type="ARBA" id="ARBA00007090"/>
    </source>
</evidence>
<keyword evidence="18" id="KW-0812">Transmembrane</keyword>
<comment type="caution">
    <text evidence="21">The sequence shown here is derived from an EMBL/GenBank/DDBJ whole genome shotgun (WGS) entry which is preliminary data.</text>
</comment>
<feature type="transmembrane region" description="Helical" evidence="18">
    <location>
        <begin position="123"/>
        <end position="141"/>
    </location>
</feature>
<evidence type="ECO:0000256" key="8">
    <source>
        <dbReference type="ARBA" id="ARBA00022676"/>
    </source>
</evidence>
<keyword evidence="9" id="KW-0808">Transferase</keyword>
<evidence type="ECO:0000313" key="22">
    <source>
        <dbReference type="Proteomes" id="UP000060487"/>
    </source>
</evidence>
<feature type="domain" description="Glycosyl transferase family 51" evidence="20">
    <location>
        <begin position="201"/>
        <end position="375"/>
    </location>
</feature>
<keyword evidence="6" id="KW-0121">Carboxypeptidase</keyword>
<dbReference type="SUPFAM" id="SSF53955">
    <property type="entry name" value="Lysozyme-like"/>
    <property type="match status" value="1"/>
</dbReference>
<evidence type="ECO:0000256" key="18">
    <source>
        <dbReference type="SAM" id="Phobius"/>
    </source>
</evidence>
<comment type="similarity">
    <text evidence="4">In the N-terminal section; belongs to the glycosyltransferase 51 family.</text>
</comment>
<dbReference type="RefSeq" id="WP_085050643.1">
    <property type="nucleotide sequence ID" value="NZ_LNQR01000002.1"/>
</dbReference>
<evidence type="ECO:0000256" key="14">
    <source>
        <dbReference type="ARBA" id="ARBA00023268"/>
    </source>
</evidence>
<feature type="domain" description="Penicillin-binding protein transpeptidase" evidence="19">
    <location>
        <begin position="466"/>
        <end position="701"/>
    </location>
</feature>
<evidence type="ECO:0000256" key="13">
    <source>
        <dbReference type="ARBA" id="ARBA00023136"/>
    </source>
</evidence>
<organism evidence="21 22">
    <name type="scientific">Candidatus Magnetominusculus xianensis</name>
    <dbReference type="NCBI Taxonomy" id="1748249"/>
    <lineage>
        <taxon>Bacteria</taxon>
        <taxon>Pseudomonadati</taxon>
        <taxon>Nitrospirota</taxon>
        <taxon>Nitrospiria</taxon>
        <taxon>Nitrospirales</taxon>
        <taxon>Nitrospiraceae</taxon>
        <taxon>Candidatus Magnetominusculus</taxon>
    </lineage>
</organism>
<comment type="subcellular location">
    <subcellularLocation>
        <location evidence="1">Cell membrane</location>
    </subcellularLocation>
</comment>
<dbReference type="EMBL" id="LNQR01000002">
    <property type="protein sequence ID" value="KWT94957.1"/>
    <property type="molecule type" value="Genomic_DNA"/>
</dbReference>
<evidence type="ECO:0000259" key="19">
    <source>
        <dbReference type="Pfam" id="PF00905"/>
    </source>
</evidence>
<evidence type="ECO:0000256" key="15">
    <source>
        <dbReference type="ARBA" id="ARBA00023316"/>
    </source>
</evidence>
<accession>A0ABR5SJP6</accession>
<dbReference type="InterPro" id="IPR036950">
    <property type="entry name" value="PBP_transglycosylase"/>
</dbReference>
<comment type="pathway">
    <text evidence="2">Cell wall biogenesis; peptidoglycan biosynthesis.</text>
</comment>
<keyword evidence="7" id="KW-0645">Protease</keyword>
<keyword evidence="5" id="KW-1003">Cell membrane</keyword>
<comment type="similarity">
    <text evidence="3">In the C-terminal section; belongs to the transpeptidase family.</text>
</comment>
<evidence type="ECO:0000256" key="5">
    <source>
        <dbReference type="ARBA" id="ARBA00022475"/>
    </source>
</evidence>
<keyword evidence="12" id="KW-0573">Peptidoglycan synthesis</keyword>
<dbReference type="PANTHER" id="PTHR32282">
    <property type="entry name" value="BINDING PROTEIN TRANSPEPTIDASE, PUTATIVE-RELATED"/>
    <property type="match status" value="1"/>
</dbReference>
<dbReference type="SUPFAM" id="SSF56601">
    <property type="entry name" value="beta-lactamase/transpeptidase-like"/>
    <property type="match status" value="1"/>
</dbReference>
<evidence type="ECO:0000256" key="10">
    <source>
        <dbReference type="ARBA" id="ARBA00022801"/>
    </source>
</evidence>
<keyword evidence="22" id="KW-1185">Reference proteome</keyword>
<name>A0ABR5SJP6_9BACT</name>
<evidence type="ECO:0000256" key="9">
    <source>
        <dbReference type="ARBA" id="ARBA00022679"/>
    </source>
</evidence>
<dbReference type="NCBIfam" id="TIGR02074">
    <property type="entry name" value="PBP_1a_fam"/>
    <property type="match status" value="1"/>
</dbReference>
<evidence type="ECO:0000259" key="20">
    <source>
        <dbReference type="Pfam" id="PF00912"/>
    </source>
</evidence>
<evidence type="ECO:0000256" key="17">
    <source>
        <dbReference type="ARBA" id="ARBA00049902"/>
    </source>
</evidence>
<keyword evidence="14" id="KW-0511">Multifunctional enzyme</keyword>
<evidence type="ECO:0000256" key="2">
    <source>
        <dbReference type="ARBA" id="ARBA00004752"/>
    </source>
</evidence>
<dbReference type="InterPro" id="IPR001264">
    <property type="entry name" value="Glyco_trans_51"/>
</dbReference>
<dbReference type="InterPro" id="IPR050396">
    <property type="entry name" value="Glycosyltr_51/Transpeptidase"/>
</dbReference>
<dbReference type="Proteomes" id="UP000060487">
    <property type="component" value="Unassembled WGS sequence"/>
</dbReference>
<comment type="catalytic activity">
    <reaction evidence="17">
        <text>[GlcNAc-(1-&gt;4)-Mur2Ac(oyl-L-Ala-gamma-D-Glu-L-Lys-D-Ala-D-Ala)](n)-di-trans,octa-cis-undecaprenyl diphosphate + beta-D-GlcNAc-(1-&gt;4)-Mur2Ac(oyl-L-Ala-gamma-D-Glu-L-Lys-D-Ala-D-Ala)-di-trans,octa-cis-undecaprenyl diphosphate = [GlcNAc-(1-&gt;4)-Mur2Ac(oyl-L-Ala-gamma-D-Glu-L-Lys-D-Ala-D-Ala)](n+1)-di-trans,octa-cis-undecaprenyl diphosphate + di-trans,octa-cis-undecaprenyl diphosphate + H(+)</text>
        <dbReference type="Rhea" id="RHEA:23708"/>
        <dbReference type="Rhea" id="RHEA-COMP:9602"/>
        <dbReference type="Rhea" id="RHEA-COMP:9603"/>
        <dbReference type="ChEBI" id="CHEBI:15378"/>
        <dbReference type="ChEBI" id="CHEBI:58405"/>
        <dbReference type="ChEBI" id="CHEBI:60033"/>
        <dbReference type="ChEBI" id="CHEBI:78435"/>
        <dbReference type="EC" id="2.4.99.28"/>
    </reaction>
</comment>
<dbReference type="Gene3D" id="1.10.3810.10">
    <property type="entry name" value="Biosynthetic peptidoglycan transglycosylase-like"/>
    <property type="match status" value="1"/>
</dbReference>
<evidence type="ECO:0000256" key="1">
    <source>
        <dbReference type="ARBA" id="ARBA00004236"/>
    </source>
</evidence>
<keyword evidence="11" id="KW-0133">Cell shape</keyword>
<dbReference type="PANTHER" id="PTHR32282:SF11">
    <property type="entry name" value="PENICILLIN-BINDING PROTEIN 1B"/>
    <property type="match status" value="1"/>
</dbReference>
<evidence type="ECO:0000256" key="6">
    <source>
        <dbReference type="ARBA" id="ARBA00022645"/>
    </source>
</evidence>
<proteinExistence type="inferred from homology"/>
<comment type="catalytic activity">
    <reaction evidence="16">
        <text>Preferential cleavage: (Ac)2-L-Lys-D-Ala-|-D-Ala. Also transpeptidation of peptidyl-alanyl moieties that are N-acyl substituents of D-alanine.</text>
        <dbReference type="EC" id="3.4.16.4"/>
    </reaction>
</comment>
<dbReference type="InterPro" id="IPR012338">
    <property type="entry name" value="Beta-lactam/transpept-like"/>
</dbReference>